<dbReference type="STRING" id="56857.A0A200PSL5"/>
<dbReference type="EMBL" id="MVGT01004167">
    <property type="protein sequence ID" value="OVA01182.1"/>
    <property type="molecule type" value="Genomic_DNA"/>
</dbReference>
<protein>
    <submittedName>
        <fullName evidence="3">F-box domain</fullName>
    </submittedName>
</protein>
<dbReference type="InterPro" id="IPR036047">
    <property type="entry name" value="F-box-like_dom_sf"/>
</dbReference>
<name>A0A200PSL5_MACCD</name>
<evidence type="ECO:0000259" key="2">
    <source>
        <dbReference type="SMART" id="SM00256"/>
    </source>
</evidence>
<dbReference type="SMART" id="SM00256">
    <property type="entry name" value="FBOX"/>
    <property type="match status" value="1"/>
</dbReference>
<evidence type="ECO:0000256" key="1">
    <source>
        <dbReference type="SAM" id="Phobius"/>
    </source>
</evidence>
<dbReference type="InParanoid" id="A0A200PSL5"/>
<dbReference type="Gene3D" id="3.40.1000.30">
    <property type="match status" value="1"/>
</dbReference>
<feature type="transmembrane region" description="Helical" evidence="1">
    <location>
        <begin position="38"/>
        <end position="61"/>
    </location>
</feature>
<keyword evidence="1" id="KW-0472">Membrane</keyword>
<dbReference type="PANTHER" id="PTHR47602">
    <property type="entry name" value="F-BOX PROTEIN SKIP22"/>
    <property type="match status" value="1"/>
</dbReference>
<dbReference type="AlphaFoldDB" id="A0A200PSL5"/>
<dbReference type="Proteomes" id="UP000195402">
    <property type="component" value="Unassembled WGS sequence"/>
</dbReference>
<organism evidence="3 4">
    <name type="scientific">Macleaya cordata</name>
    <name type="common">Five-seeded plume-poppy</name>
    <name type="synonym">Bocconia cordata</name>
    <dbReference type="NCBI Taxonomy" id="56857"/>
    <lineage>
        <taxon>Eukaryota</taxon>
        <taxon>Viridiplantae</taxon>
        <taxon>Streptophyta</taxon>
        <taxon>Embryophyta</taxon>
        <taxon>Tracheophyta</taxon>
        <taxon>Spermatophyta</taxon>
        <taxon>Magnoliopsida</taxon>
        <taxon>Ranunculales</taxon>
        <taxon>Papaveraceae</taxon>
        <taxon>Papaveroideae</taxon>
        <taxon>Macleaya</taxon>
    </lineage>
</organism>
<keyword evidence="4" id="KW-1185">Reference proteome</keyword>
<evidence type="ECO:0000313" key="4">
    <source>
        <dbReference type="Proteomes" id="UP000195402"/>
    </source>
</evidence>
<comment type="caution">
    <text evidence="3">The sequence shown here is derived from an EMBL/GenBank/DDBJ whole genome shotgun (WGS) entry which is preliminary data.</text>
</comment>
<sequence>MVVTSLNLLPCGRLEGGRIAPTLYGRNIATLLSFGTSLLFGIGGLSGSVLCLAWGLFATFFRGGEEIFMKDEITPLGDDRYTWGLSLQLFISSRSSLTMENYTLPDLLGRDGIGGDDAIETISLNFVTSLDKDLQVYVYGPQHQPGVASNLLMLCLGQSRFVPSIKFVFLNNGEEEEENGSSSNSSKSFHESEVFEFWKVTKDNLALPLLIELCDKTGLAYTSCFMRLPTDIKLKILEFLSDFDIAVMACISSELKHLCLNNDLLEQKVEEEFTKIPKGKIMLLYVQRRIRENEKLARERRLLRPYSFDGHLIRTRG</sequence>
<proteinExistence type="predicted"/>
<dbReference type="PANTHER" id="PTHR47602:SF2">
    <property type="entry name" value="F-BOX PROTEIN SKIP22"/>
    <property type="match status" value="1"/>
</dbReference>
<dbReference type="InterPro" id="IPR001810">
    <property type="entry name" value="F-box_dom"/>
</dbReference>
<dbReference type="SUPFAM" id="SSF81383">
    <property type="entry name" value="F-box domain"/>
    <property type="match status" value="1"/>
</dbReference>
<dbReference type="CDD" id="cd22165">
    <property type="entry name" value="F-box_AtSKIP22-like"/>
    <property type="match status" value="1"/>
</dbReference>
<keyword evidence="1" id="KW-1133">Transmembrane helix</keyword>
<accession>A0A200PSL5</accession>
<keyword evidence="1" id="KW-0812">Transmembrane</keyword>
<reference evidence="3 4" key="1">
    <citation type="journal article" date="2017" name="Mol. Plant">
        <title>The Genome of Medicinal Plant Macleaya cordata Provides New Insights into Benzylisoquinoline Alkaloids Metabolism.</title>
        <authorList>
            <person name="Liu X."/>
            <person name="Liu Y."/>
            <person name="Huang P."/>
            <person name="Ma Y."/>
            <person name="Qing Z."/>
            <person name="Tang Q."/>
            <person name="Cao H."/>
            <person name="Cheng P."/>
            <person name="Zheng Y."/>
            <person name="Yuan Z."/>
            <person name="Zhou Y."/>
            <person name="Liu J."/>
            <person name="Tang Z."/>
            <person name="Zhuo Y."/>
            <person name="Zhang Y."/>
            <person name="Yu L."/>
            <person name="Huang J."/>
            <person name="Yang P."/>
            <person name="Peng Q."/>
            <person name="Zhang J."/>
            <person name="Jiang W."/>
            <person name="Zhang Z."/>
            <person name="Lin K."/>
            <person name="Ro D.K."/>
            <person name="Chen X."/>
            <person name="Xiong X."/>
            <person name="Shang Y."/>
            <person name="Huang S."/>
            <person name="Zeng J."/>
        </authorList>
    </citation>
    <scope>NUCLEOTIDE SEQUENCE [LARGE SCALE GENOMIC DNA]</scope>
    <source>
        <strain evidence="4">cv. BLH2017</strain>
        <tissue evidence="3">Root</tissue>
    </source>
</reference>
<gene>
    <name evidence="3" type="ORF">BVC80_8887g19</name>
</gene>
<evidence type="ECO:0000313" key="3">
    <source>
        <dbReference type="EMBL" id="OVA01182.1"/>
    </source>
</evidence>
<dbReference type="Pfam" id="PF00646">
    <property type="entry name" value="F-box"/>
    <property type="match status" value="1"/>
</dbReference>
<feature type="domain" description="F-box" evidence="2">
    <location>
        <begin position="228"/>
        <end position="268"/>
    </location>
</feature>
<dbReference type="OrthoDB" id="101791at2759"/>